<dbReference type="EMBL" id="VJMH01006713">
    <property type="protein sequence ID" value="KAF0688633.1"/>
    <property type="molecule type" value="Genomic_DNA"/>
</dbReference>
<reference evidence="2 3" key="1">
    <citation type="submission" date="2019-03" db="EMBL/GenBank/DDBJ databases">
        <authorList>
            <person name="Gaulin E."/>
            <person name="Dumas B."/>
        </authorList>
    </citation>
    <scope>NUCLEOTIDE SEQUENCE [LARGE SCALE GENOMIC DNA]</scope>
    <source>
        <strain evidence="2">CBS 568.67</strain>
    </source>
</reference>
<accession>A0A485LDT9</accession>
<dbReference type="AlphaFoldDB" id="A0A485LDT9"/>
<reference evidence="1" key="2">
    <citation type="submission" date="2019-06" db="EMBL/GenBank/DDBJ databases">
        <title>Genomics analysis of Aphanomyces spp. identifies a new class of oomycete effector associated with host adaptation.</title>
        <authorList>
            <person name="Gaulin E."/>
        </authorList>
    </citation>
    <scope>NUCLEOTIDE SEQUENCE</scope>
    <source>
        <strain evidence="1">CBS 578.67</strain>
    </source>
</reference>
<evidence type="ECO:0000313" key="3">
    <source>
        <dbReference type="Proteomes" id="UP000332933"/>
    </source>
</evidence>
<dbReference type="Proteomes" id="UP000332933">
    <property type="component" value="Unassembled WGS sequence"/>
</dbReference>
<keyword evidence="3" id="KW-1185">Reference proteome</keyword>
<sequence>MPKVHVLQAPSAPLQGRSVRCSTRSVIFTFGYVVNLVVMPFKAYLSEPLPWNLHPHSLDLAPNASFEIFSIKAFQFLSETYNNKTVPESATISRDMAANTYCLRYTMAFPSFGDHQCIEYMLGFPAALYYSLATTEFLCDFVADNTTTRLNRPLYHCQQDRFVTMSIAFSCTWIVPLEQPDTFDVYHGVQLLETPMFSWIKLGYRVGLSVFIGFAQWRLYFQHLKPLLHNLRTIGLANLNDEANYVIQLGDPTWLILSHRIVTLVMVLDCFVNVGYSGAAGNRTSQVNNIWEFCLGCLYGSRAVWAAYFVMYYATPLVKYMAWEKHFQPVDPGPMAMTAIFYAGPVIYNNSHTPSLLFFQWLHAIAAPNIEIVECALGMVVFLSTMAAVPVLFSCTAQCTRRAFKKRHIAPTRRPLYASMRFNDWKQWILFYQRRLWTPQDQVGGTLYYLFDENPRYRKYPLFSARVSDCFVTCYNTDGVVVRQVRLSLMHSLDCQSTDPTLRILLCPHVHSTSAVGSINSEGCDNSEKDKSSKYIHLGASGCQWIQ</sequence>
<proteinExistence type="predicted"/>
<organism evidence="2 3">
    <name type="scientific">Aphanomyces stellatus</name>
    <dbReference type="NCBI Taxonomy" id="120398"/>
    <lineage>
        <taxon>Eukaryota</taxon>
        <taxon>Sar</taxon>
        <taxon>Stramenopiles</taxon>
        <taxon>Oomycota</taxon>
        <taxon>Saprolegniomycetes</taxon>
        <taxon>Saprolegniales</taxon>
        <taxon>Verrucalvaceae</taxon>
        <taxon>Aphanomyces</taxon>
    </lineage>
</organism>
<evidence type="ECO:0000313" key="1">
    <source>
        <dbReference type="EMBL" id="KAF0688633.1"/>
    </source>
</evidence>
<protein>
    <submittedName>
        <fullName evidence="2">Aste57867_19745 protein</fullName>
    </submittedName>
</protein>
<gene>
    <name evidence="2" type="primary">Aste57867_19745</name>
    <name evidence="1" type="ORF">As57867_019680</name>
    <name evidence="2" type="ORF">ASTE57867_19745</name>
</gene>
<dbReference type="OrthoDB" id="67665at2759"/>
<evidence type="ECO:0000313" key="2">
    <source>
        <dbReference type="EMBL" id="VFT96443.1"/>
    </source>
</evidence>
<name>A0A485LDT9_9STRA</name>
<dbReference type="EMBL" id="CAADRA010006736">
    <property type="protein sequence ID" value="VFT96443.1"/>
    <property type="molecule type" value="Genomic_DNA"/>
</dbReference>